<proteinExistence type="predicted"/>
<sequence length="77" mass="8737">MASFATPFRRTYRYLQIQAHENPVIFYSVVIGCIGPVMAVTVPPIRERMGYKKAPEVPQTYPLPKRARTPPAGYEDP</sequence>
<evidence type="ECO:0000256" key="2">
    <source>
        <dbReference type="SAM" id="Phobius"/>
    </source>
</evidence>
<dbReference type="AlphaFoldDB" id="A0A8H5BQZ7"/>
<keyword evidence="2" id="KW-0472">Membrane</keyword>
<dbReference type="OrthoDB" id="2093409at2759"/>
<dbReference type="Proteomes" id="UP000567179">
    <property type="component" value="Unassembled WGS sequence"/>
</dbReference>
<dbReference type="PANTHER" id="PTHR38488:SF1">
    <property type="entry name" value="OXIDOREDUCTASE 9.5 KDA SUBUNIT, PUTATIVE (AFU_ORTHOLOGUE AFUA_5G08980)-RELATED"/>
    <property type="match status" value="1"/>
</dbReference>
<dbReference type="PANTHER" id="PTHR38488">
    <property type="entry name" value="OXIDOREDUCTASE 9.5 KDA SUBUNIT, PUTATIVE (AFU_ORTHOLOGUE AFUA_5G08980)-RELATED"/>
    <property type="match status" value="1"/>
</dbReference>
<comment type="caution">
    <text evidence="3">The sequence shown here is derived from an EMBL/GenBank/DDBJ whole genome shotgun (WGS) entry which is preliminary data.</text>
</comment>
<reference evidence="3 4" key="1">
    <citation type="journal article" date="2020" name="ISME J.">
        <title>Uncovering the hidden diversity of litter-decomposition mechanisms in mushroom-forming fungi.</title>
        <authorList>
            <person name="Floudas D."/>
            <person name="Bentzer J."/>
            <person name="Ahren D."/>
            <person name="Johansson T."/>
            <person name="Persson P."/>
            <person name="Tunlid A."/>
        </authorList>
    </citation>
    <scope>NUCLEOTIDE SEQUENCE [LARGE SCALE GENOMIC DNA]</scope>
    <source>
        <strain evidence="3 4">CBS 101986</strain>
    </source>
</reference>
<gene>
    <name evidence="3" type="ORF">D9619_004227</name>
</gene>
<organism evidence="3 4">
    <name type="scientific">Psilocybe cf. subviscida</name>
    <dbReference type="NCBI Taxonomy" id="2480587"/>
    <lineage>
        <taxon>Eukaryota</taxon>
        <taxon>Fungi</taxon>
        <taxon>Dikarya</taxon>
        <taxon>Basidiomycota</taxon>
        <taxon>Agaricomycotina</taxon>
        <taxon>Agaricomycetes</taxon>
        <taxon>Agaricomycetidae</taxon>
        <taxon>Agaricales</taxon>
        <taxon>Agaricineae</taxon>
        <taxon>Strophariaceae</taxon>
        <taxon>Psilocybe</taxon>
    </lineage>
</organism>
<feature type="region of interest" description="Disordered" evidence="1">
    <location>
        <begin position="56"/>
        <end position="77"/>
    </location>
</feature>
<protein>
    <recommendedName>
        <fullName evidence="5">NADH-ubiquinone oxidoreductase 9.5 kDa subunit</fullName>
    </recommendedName>
</protein>
<dbReference type="InterPro" id="IPR039961">
    <property type="entry name" value="Nuo9.5"/>
</dbReference>
<keyword evidence="2" id="KW-0812">Transmembrane</keyword>
<name>A0A8H5BQZ7_9AGAR</name>
<dbReference type="EMBL" id="JAACJJ010000014">
    <property type="protein sequence ID" value="KAF5327451.1"/>
    <property type="molecule type" value="Genomic_DNA"/>
</dbReference>
<feature type="transmembrane region" description="Helical" evidence="2">
    <location>
        <begin position="24"/>
        <end position="45"/>
    </location>
</feature>
<evidence type="ECO:0000256" key="1">
    <source>
        <dbReference type="SAM" id="MobiDB-lite"/>
    </source>
</evidence>
<evidence type="ECO:0000313" key="4">
    <source>
        <dbReference type="Proteomes" id="UP000567179"/>
    </source>
</evidence>
<dbReference type="CDD" id="cd22903">
    <property type="entry name" value="NI9M"/>
    <property type="match status" value="1"/>
</dbReference>
<keyword evidence="4" id="KW-1185">Reference proteome</keyword>
<accession>A0A8H5BQZ7</accession>
<evidence type="ECO:0008006" key="5">
    <source>
        <dbReference type="Google" id="ProtNLM"/>
    </source>
</evidence>
<keyword evidence="2" id="KW-1133">Transmembrane helix</keyword>
<evidence type="ECO:0000313" key="3">
    <source>
        <dbReference type="EMBL" id="KAF5327451.1"/>
    </source>
</evidence>